<keyword evidence="2" id="KW-1185">Reference proteome</keyword>
<dbReference type="EMBL" id="ML996109">
    <property type="protein sequence ID" value="KAF2738457.1"/>
    <property type="molecule type" value="Genomic_DNA"/>
</dbReference>
<dbReference type="Proteomes" id="UP000799444">
    <property type="component" value="Unassembled WGS sequence"/>
</dbReference>
<sequence length="126" mass="13616">MTHPNAAALPALPLRLVRTTRPTGLDHRDLQTVTRAMKPFKREARLRVCSNPCTFMTGMSDVSGLCTVQGTRPTLTATVQAYSPPFKPNAPQLTARAMPCGAQDITPSSKSRLTDTLALLVITPQT</sequence>
<accession>A0A9P4R826</accession>
<evidence type="ECO:0000313" key="2">
    <source>
        <dbReference type="Proteomes" id="UP000799444"/>
    </source>
</evidence>
<name>A0A9P4R826_9PLEO</name>
<gene>
    <name evidence="1" type="ORF">EJ04DRAFT_587083</name>
</gene>
<protein>
    <submittedName>
        <fullName evidence="1">Uncharacterized protein</fullName>
    </submittedName>
</protein>
<evidence type="ECO:0000313" key="1">
    <source>
        <dbReference type="EMBL" id="KAF2738457.1"/>
    </source>
</evidence>
<reference evidence="1" key="1">
    <citation type="journal article" date="2020" name="Stud. Mycol.">
        <title>101 Dothideomycetes genomes: a test case for predicting lifestyles and emergence of pathogens.</title>
        <authorList>
            <person name="Haridas S."/>
            <person name="Albert R."/>
            <person name="Binder M."/>
            <person name="Bloem J."/>
            <person name="Labutti K."/>
            <person name="Salamov A."/>
            <person name="Andreopoulos B."/>
            <person name="Baker S."/>
            <person name="Barry K."/>
            <person name="Bills G."/>
            <person name="Bluhm B."/>
            <person name="Cannon C."/>
            <person name="Castanera R."/>
            <person name="Culley D."/>
            <person name="Daum C."/>
            <person name="Ezra D."/>
            <person name="Gonzalez J."/>
            <person name="Henrissat B."/>
            <person name="Kuo A."/>
            <person name="Liang C."/>
            <person name="Lipzen A."/>
            <person name="Lutzoni F."/>
            <person name="Magnuson J."/>
            <person name="Mondo S."/>
            <person name="Nolan M."/>
            <person name="Ohm R."/>
            <person name="Pangilinan J."/>
            <person name="Park H.-J."/>
            <person name="Ramirez L."/>
            <person name="Alfaro M."/>
            <person name="Sun H."/>
            <person name="Tritt A."/>
            <person name="Yoshinaga Y."/>
            <person name="Zwiers L.-H."/>
            <person name="Turgeon B."/>
            <person name="Goodwin S."/>
            <person name="Spatafora J."/>
            <person name="Crous P."/>
            <person name="Grigoriev I."/>
        </authorList>
    </citation>
    <scope>NUCLEOTIDE SEQUENCE</scope>
    <source>
        <strain evidence="1">CBS 125425</strain>
    </source>
</reference>
<dbReference type="AlphaFoldDB" id="A0A9P4R826"/>
<comment type="caution">
    <text evidence="1">The sequence shown here is derived from an EMBL/GenBank/DDBJ whole genome shotgun (WGS) entry which is preliminary data.</text>
</comment>
<proteinExistence type="predicted"/>
<organism evidence="1 2">
    <name type="scientific">Polyplosphaeria fusca</name>
    <dbReference type="NCBI Taxonomy" id="682080"/>
    <lineage>
        <taxon>Eukaryota</taxon>
        <taxon>Fungi</taxon>
        <taxon>Dikarya</taxon>
        <taxon>Ascomycota</taxon>
        <taxon>Pezizomycotina</taxon>
        <taxon>Dothideomycetes</taxon>
        <taxon>Pleosporomycetidae</taxon>
        <taxon>Pleosporales</taxon>
        <taxon>Tetraplosphaeriaceae</taxon>
        <taxon>Polyplosphaeria</taxon>
    </lineage>
</organism>